<evidence type="ECO:0000313" key="1">
    <source>
        <dbReference type="EMBL" id="OHB02860.1"/>
    </source>
</evidence>
<dbReference type="AlphaFoldDB" id="A0A1G2U1U1"/>
<organism evidence="1 2">
    <name type="scientific">Candidatus Zambryskibacteria bacterium RIFCSPLOWO2_01_FULL_45_21</name>
    <dbReference type="NCBI Taxonomy" id="1802761"/>
    <lineage>
        <taxon>Bacteria</taxon>
        <taxon>Candidatus Zambryskiibacteriota</taxon>
    </lineage>
</organism>
<evidence type="ECO:0008006" key="3">
    <source>
        <dbReference type="Google" id="ProtNLM"/>
    </source>
</evidence>
<dbReference type="Proteomes" id="UP000176800">
    <property type="component" value="Unassembled WGS sequence"/>
</dbReference>
<comment type="caution">
    <text evidence="1">The sequence shown here is derived from an EMBL/GenBank/DDBJ whole genome shotgun (WGS) entry which is preliminary data.</text>
</comment>
<sequence>MDTLSKLFGGAAKVKMLKLFIFNPDEAFDTTYIADRTKESLGKVRRELSLLHKAGFIKKRTFFKTIENGRGGKPTKRKTNGWTLDRKFVYLAPLRSFLISMNQFGPKHIASKLQRSGNMKLIIVSGVFIQEPDSRVDLLIVGDHLKKNVLDNAIRTIEAEMGKEIRYAVFETPDFQYRYGLYDKLIRDILDFPHKKMLDRIGIS</sequence>
<dbReference type="EMBL" id="MHWE01000025">
    <property type="protein sequence ID" value="OHB02860.1"/>
    <property type="molecule type" value="Genomic_DNA"/>
</dbReference>
<gene>
    <name evidence="1" type="ORF">A3B14_02400</name>
</gene>
<name>A0A1G2U1U1_9BACT</name>
<proteinExistence type="predicted"/>
<reference evidence="1 2" key="1">
    <citation type="journal article" date="2016" name="Nat. Commun.">
        <title>Thousands of microbial genomes shed light on interconnected biogeochemical processes in an aquifer system.</title>
        <authorList>
            <person name="Anantharaman K."/>
            <person name="Brown C.T."/>
            <person name="Hug L.A."/>
            <person name="Sharon I."/>
            <person name="Castelle C.J."/>
            <person name="Probst A.J."/>
            <person name="Thomas B.C."/>
            <person name="Singh A."/>
            <person name="Wilkins M.J."/>
            <person name="Karaoz U."/>
            <person name="Brodie E.L."/>
            <person name="Williams K.H."/>
            <person name="Hubbard S.S."/>
            <person name="Banfield J.F."/>
        </authorList>
    </citation>
    <scope>NUCLEOTIDE SEQUENCE [LARGE SCALE GENOMIC DNA]</scope>
</reference>
<protein>
    <recommendedName>
        <fullName evidence="3">Transcriptional regulator</fullName>
    </recommendedName>
</protein>
<accession>A0A1G2U1U1</accession>
<evidence type="ECO:0000313" key="2">
    <source>
        <dbReference type="Proteomes" id="UP000176800"/>
    </source>
</evidence>